<evidence type="ECO:0000313" key="1">
    <source>
        <dbReference type="EMBL" id="SVA64993.1"/>
    </source>
</evidence>
<sequence length="968" mass="107325">RVHERLKGFEDRKELKKSERFSHSKKFSKKEYNQLRRSLLSHDRQQVKKNISGAGILAREAVKPNNPSKISTIDKDLYGRWESEGDEEGVFITLNSTVTVPDLEQYIGLEGPGDIGIQSNSSYNSTLKYMFASDYTYSGGIYLSNYSWYEEIPEGSEVYTLVFFYDGPYDWEEYVEHLKNVDLRYPTAGVLDYHVRVDYESGEDDNWFYIPFGDGQAPEGSVKFGGGLVGLVFDGAGTVTISDPLDPTETETDSYSVSDEGILMTSEGPSGMVNSDGSVVAFLMQEEGTEQGMVALGFKGPETAPNLASLQGTYYGTRIARDSQTFLGTTYEYPNVDIFAISFDGAGNYSVEPVSDDDAEASSGTYTIDDKGMIVFDGGPVGFLSADSSYGVWATPETEEDEDNEAVGFIVKAGVEKSAASLEGVFSFTQFEGGLELGTEVSIHFGIYSGEVEFDGAGTYTVSDGDSSESGTYDVSATGVLTVDDEEFGFVGPGDDVILFANLEQYSGGAGVAVKKSTGMTDASLAGYYGVAFLEVYSDAPEMASIEDHVTVDFFGVTDTSEVNVTVVDEYYDDDGELWIDLRFPPPSGITISNLVFEGYDFNEDWLTFEVEGELSIENMTIAAGVPYPLPSLWDWDGGDDDGDFFLEFESNNFGRGIDTWSYTNDDDGTTDEWSDTTNFLWSANNDTLNLLISSWEWDEETDEEFQTYEKVELEYFFSGAMLNLSDQREVCDWWEEDEWDSWADCIKYEYPILDLAMTLAGNAFEDAYQSWEENFTYRGEVPTKPTLASSLPMVGSMPNIFMQDMEISGNRLYSGGDVNFDGTMERYLRILDIADPKNPKELAFQKPTDANTSYLFDMVMKGNVLITNDDYGPNFYNVEGDKITAGVGSYHLDFDGSDDYVDIGAISTNFTTADFSIQAWVKTDRSIAQGILLKSDGDGTWDESDFHLYMTSGGYVNWVGHGRDYIS</sequence>
<dbReference type="InterPro" id="IPR013320">
    <property type="entry name" value="ConA-like_dom_sf"/>
</dbReference>
<name>A0A381XL32_9ZZZZ</name>
<gene>
    <name evidence="1" type="ORF">METZ01_LOCUS117847</name>
</gene>
<feature type="non-terminal residue" evidence="1">
    <location>
        <position position="1"/>
    </location>
</feature>
<protein>
    <submittedName>
        <fullName evidence="1">Uncharacterized protein</fullName>
    </submittedName>
</protein>
<dbReference type="Gene3D" id="2.60.120.200">
    <property type="match status" value="1"/>
</dbReference>
<dbReference type="SUPFAM" id="SSF49899">
    <property type="entry name" value="Concanavalin A-like lectins/glucanases"/>
    <property type="match status" value="1"/>
</dbReference>
<dbReference type="EMBL" id="UINC01015434">
    <property type="protein sequence ID" value="SVA64993.1"/>
    <property type="molecule type" value="Genomic_DNA"/>
</dbReference>
<organism evidence="1">
    <name type="scientific">marine metagenome</name>
    <dbReference type="NCBI Taxonomy" id="408172"/>
    <lineage>
        <taxon>unclassified sequences</taxon>
        <taxon>metagenomes</taxon>
        <taxon>ecological metagenomes</taxon>
    </lineage>
</organism>
<accession>A0A381XL32</accession>
<dbReference type="AlphaFoldDB" id="A0A381XL32"/>
<reference evidence="1" key="1">
    <citation type="submission" date="2018-05" db="EMBL/GenBank/DDBJ databases">
        <authorList>
            <person name="Lanie J.A."/>
            <person name="Ng W.-L."/>
            <person name="Kazmierczak K.M."/>
            <person name="Andrzejewski T.M."/>
            <person name="Davidsen T.M."/>
            <person name="Wayne K.J."/>
            <person name="Tettelin H."/>
            <person name="Glass J.I."/>
            <person name="Rusch D."/>
            <person name="Podicherti R."/>
            <person name="Tsui H.-C.T."/>
            <person name="Winkler M.E."/>
        </authorList>
    </citation>
    <scope>NUCLEOTIDE SEQUENCE</scope>
</reference>
<proteinExistence type="predicted"/>
<feature type="non-terminal residue" evidence="1">
    <location>
        <position position="968"/>
    </location>
</feature>